<comment type="similarity">
    <text evidence="1 5">Belongs to the universal ribosomal protein uL13 family.</text>
</comment>
<accession>A0A538U848</accession>
<organism evidence="6 7">
    <name type="scientific">Eiseniibacteriota bacterium</name>
    <dbReference type="NCBI Taxonomy" id="2212470"/>
    <lineage>
        <taxon>Bacteria</taxon>
        <taxon>Candidatus Eiseniibacteriota</taxon>
    </lineage>
</organism>
<dbReference type="CDD" id="cd00392">
    <property type="entry name" value="Ribosomal_L13"/>
    <property type="match status" value="1"/>
</dbReference>
<evidence type="ECO:0000256" key="5">
    <source>
        <dbReference type="HAMAP-Rule" id="MF_01366"/>
    </source>
</evidence>
<dbReference type="PANTHER" id="PTHR11545:SF2">
    <property type="entry name" value="LARGE RIBOSOMAL SUBUNIT PROTEIN UL13M"/>
    <property type="match status" value="1"/>
</dbReference>
<gene>
    <name evidence="5 6" type="primary">rplM</name>
    <name evidence="6" type="ORF">E6K81_08575</name>
</gene>
<evidence type="ECO:0000256" key="1">
    <source>
        <dbReference type="ARBA" id="ARBA00006227"/>
    </source>
</evidence>
<dbReference type="InterPro" id="IPR005823">
    <property type="entry name" value="Ribosomal_uL13_bac-type"/>
</dbReference>
<dbReference type="PANTHER" id="PTHR11545">
    <property type="entry name" value="RIBOSOMAL PROTEIN L13"/>
    <property type="match status" value="1"/>
</dbReference>
<dbReference type="PIRSF" id="PIRSF002181">
    <property type="entry name" value="Ribosomal_L13"/>
    <property type="match status" value="1"/>
</dbReference>
<evidence type="ECO:0000313" key="6">
    <source>
        <dbReference type="EMBL" id="TMQ72040.1"/>
    </source>
</evidence>
<dbReference type="HAMAP" id="MF_01366">
    <property type="entry name" value="Ribosomal_uL13"/>
    <property type="match status" value="1"/>
</dbReference>
<dbReference type="GO" id="GO:0017148">
    <property type="term" value="P:negative regulation of translation"/>
    <property type="evidence" value="ECO:0007669"/>
    <property type="project" value="TreeGrafter"/>
</dbReference>
<dbReference type="NCBIfam" id="TIGR01066">
    <property type="entry name" value="rplM_bact"/>
    <property type="match status" value="1"/>
</dbReference>
<dbReference type="GO" id="GO:0006412">
    <property type="term" value="P:translation"/>
    <property type="evidence" value="ECO:0007669"/>
    <property type="project" value="UniProtKB-UniRule"/>
</dbReference>
<dbReference type="SUPFAM" id="SSF52161">
    <property type="entry name" value="Ribosomal protein L13"/>
    <property type="match status" value="1"/>
</dbReference>
<dbReference type="FunFam" id="3.90.1180.10:FF:000001">
    <property type="entry name" value="50S ribosomal protein L13"/>
    <property type="match status" value="1"/>
</dbReference>
<sequence>MKTFTARPADIDRQWLVVDAAGKPLGRLATQVATVLKGKHRPIYTPHIDTGDHVVVINASKLALTGRKATDKRYFRHTMYPGGAHWIGIRELMEKHPDRVVISAVRGMMPKTKLGRAMMKKLKVYAGDQHPHEAQRPVAWDIQV</sequence>
<protein>
    <recommendedName>
        <fullName evidence="4 5">Large ribosomal subunit protein uL13</fullName>
    </recommendedName>
</protein>
<name>A0A538U848_UNCEI</name>
<comment type="function">
    <text evidence="5">This protein is one of the early assembly proteins of the 50S ribosomal subunit, although it is not seen to bind rRNA by itself. It is important during the early stages of 50S assembly.</text>
</comment>
<keyword evidence="3 5" id="KW-0687">Ribonucleoprotein</keyword>
<evidence type="ECO:0000256" key="4">
    <source>
        <dbReference type="ARBA" id="ARBA00035201"/>
    </source>
</evidence>
<dbReference type="EMBL" id="VBPB01000124">
    <property type="protein sequence ID" value="TMQ72040.1"/>
    <property type="molecule type" value="Genomic_DNA"/>
</dbReference>
<dbReference type="Pfam" id="PF00572">
    <property type="entry name" value="Ribosomal_L13"/>
    <property type="match status" value="1"/>
</dbReference>
<comment type="subunit">
    <text evidence="5">Part of the 50S ribosomal subunit.</text>
</comment>
<dbReference type="InterPro" id="IPR036899">
    <property type="entry name" value="Ribosomal_uL13_sf"/>
</dbReference>
<comment type="caution">
    <text evidence="6">The sequence shown here is derived from an EMBL/GenBank/DDBJ whole genome shotgun (WGS) entry which is preliminary data.</text>
</comment>
<evidence type="ECO:0000313" key="7">
    <source>
        <dbReference type="Proteomes" id="UP000319771"/>
    </source>
</evidence>
<proteinExistence type="inferred from homology"/>
<keyword evidence="2 5" id="KW-0689">Ribosomal protein</keyword>
<evidence type="ECO:0000256" key="3">
    <source>
        <dbReference type="ARBA" id="ARBA00023274"/>
    </source>
</evidence>
<dbReference type="GO" id="GO:0022625">
    <property type="term" value="C:cytosolic large ribosomal subunit"/>
    <property type="evidence" value="ECO:0007669"/>
    <property type="project" value="TreeGrafter"/>
</dbReference>
<dbReference type="AlphaFoldDB" id="A0A538U848"/>
<evidence type="ECO:0000256" key="2">
    <source>
        <dbReference type="ARBA" id="ARBA00022980"/>
    </source>
</evidence>
<reference evidence="6 7" key="1">
    <citation type="journal article" date="2019" name="Nat. Microbiol.">
        <title>Mediterranean grassland soil C-N compound turnover is dependent on rainfall and depth, and is mediated by genomically divergent microorganisms.</title>
        <authorList>
            <person name="Diamond S."/>
            <person name="Andeer P.F."/>
            <person name="Li Z."/>
            <person name="Crits-Christoph A."/>
            <person name="Burstein D."/>
            <person name="Anantharaman K."/>
            <person name="Lane K.R."/>
            <person name="Thomas B.C."/>
            <person name="Pan C."/>
            <person name="Northen T.R."/>
            <person name="Banfield J.F."/>
        </authorList>
    </citation>
    <scope>NUCLEOTIDE SEQUENCE [LARGE SCALE GENOMIC DNA]</scope>
    <source>
        <strain evidence="6">WS_11</strain>
    </source>
</reference>
<dbReference type="Gene3D" id="3.90.1180.10">
    <property type="entry name" value="Ribosomal protein L13"/>
    <property type="match status" value="1"/>
</dbReference>
<dbReference type="InterPro" id="IPR005822">
    <property type="entry name" value="Ribosomal_uL13"/>
</dbReference>
<dbReference type="Proteomes" id="UP000319771">
    <property type="component" value="Unassembled WGS sequence"/>
</dbReference>
<dbReference type="GO" id="GO:0003729">
    <property type="term" value="F:mRNA binding"/>
    <property type="evidence" value="ECO:0007669"/>
    <property type="project" value="UniProtKB-ARBA"/>
</dbReference>
<dbReference type="GO" id="GO:0003735">
    <property type="term" value="F:structural constituent of ribosome"/>
    <property type="evidence" value="ECO:0007669"/>
    <property type="project" value="InterPro"/>
</dbReference>